<keyword evidence="4" id="KW-0812">Transmembrane</keyword>
<dbReference type="InterPro" id="IPR004358">
    <property type="entry name" value="Sig_transdc_His_kin-like_C"/>
</dbReference>
<keyword evidence="4" id="KW-0472">Membrane</keyword>
<dbReference type="PRINTS" id="PR00344">
    <property type="entry name" value="BCTRLSENSOR"/>
</dbReference>
<protein>
    <recommendedName>
        <fullName evidence="2">histidine kinase</fullName>
        <ecNumber evidence="2">2.7.13.3</ecNumber>
    </recommendedName>
</protein>
<dbReference type="GO" id="GO:0016301">
    <property type="term" value="F:kinase activity"/>
    <property type="evidence" value="ECO:0007669"/>
    <property type="project" value="UniProtKB-KW"/>
</dbReference>
<proteinExistence type="predicted"/>
<evidence type="ECO:0000313" key="7">
    <source>
        <dbReference type="Proteomes" id="UP000664698"/>
    </source>
</evidence>
<dbReference type="Proteomes" id="UP000664698">
    <property type="component" value="Unassembled WGS sequence"/>
</dbReference>
<evidence type="ECO:0000256" key="3">
    <source>
        <dbReference type="ARBA" id="ARBA00022553"/>
    </source>
</evidence>
<dbReference type="Gene3D" id="3.30.565.10">
    <property type="entry name" value="Histidine kinase-like ATPase, C-terminal domain"/>
    <property type="match status" value="1"/>
</dbReference>
<organism evidence="6 7">
    <name type="scientific">Algoriphagus aestuariicola</name>
    <dbReference type="NCBI Taxonomy" id="1852016"/>
    <lineage>
        <taxon>Bacteria</taxon>
        <taxon>Pseudomonadati</taxon>
        <taxon>Bacteroidota</taxon>
        <taxon>Cytophagia</taxon>
        <taxon>Cytophagales</taxon>
        <taxon>Cyclobacteriaceae</taxon>
        <taxon>Algoriphagus</taxon>
    </lineage>
</organism>
<dbReference type="SUPFAM" id="SSF55874">
    <property type="entry name" value="ATPase domain of HSP90 chaperone/DNA topoisomerase II/histidine kinase"/>
    <property type="match status" value="1"/>
</dbReference>
<keyword evidence="6" id="KW-0418">Kinase</keyword>
<gene>
    <name evidence="6" type="ORF">J0A67_19675</name>
</gene>
<evidence type="ECO:0000259" key="5">
    <source>
        <dbReference type="PROSITE" id="PS50109"/>
    </source>
</evidence>
<evidence type="ECO:0000313" key="6">
    <source>
        <dbReference type="EMBL" id="MBN7803103.1"/>
    </source>
</evidence>
<dbReference type="SUPFAM" id="SSF47384">
    <property type="entry name" value="Homodimeric domain of signal transducing histidine kinase"/>
    <property type="match status" value="1"/>
</dbReference>
<dbReference type="CDD" id="cd00082">
    <property type="entry name" value="HisKA"/>
    <property type="match status" value="1"/>
</dbReference>
<feature type="transmembrane region" description="Helical" evidence="4">
    <location>
        <begin position="257"/>
        <end position="275"/>
    </location>
</feature>
<dbReference type="InterPro" id="IPR003661">
    <property type="entry name" value="HisK_dim/P_dom"/>
</dbReference>
<dbReference type="EC" id="2.7.13.3" evidence="2"/>
<name>A0ABS3BUX8_9BACT</name>
<dbReference type="EMBL" id="JAFKCW010000005">
    <property type="protein sequence ID" value="MBN7803103.1"/>
    <property type="molecule type" value="Genomic_DNA"/>
</dbReference>
<keyword evidence="6" id="KW-0808">Transferase</keyword>
<feature type="domain" description="Histidine kinase" evidence="5">
    <location>
        <begin position="294"/>
        <end position="504"/>
    </location>
</feature>
<keyword evidence="7" id="KW-1185">Reference proteome</keyword>
<dbReference type="InterPro" id="IPR036890">
    <property type="entry name" value="HATPase_C_sf"/>
</dbReference>
<comment type="caution">
    <text evidence="6">The sequence shown here is derived from an EMBL/GenBank/DDBJ whole genome shotgun (WGS) entry which is preliminary data.</text>
</comment>
<evidence type="ECO:0000256" key="1">
    <source>
        <dbReference type="ARBA" id="ARBA00000085"/>
    </source>
</evidence>
<dbReference type="Gene3D" id="1.10.287.130">
    <property type="match status" value="1"/>
</dbReference>
<sequence length="504" mass="57336">MQKLKFKRIGFLIGFTLLVSIAVQAWRNYTQFKVIQDQLVNEIQQSLDNAVENYFAEIVKTDVVTVTGNRPGKSSGRDSMKISTVVTRMRGDSSRSRSRVIVRNGHTPAEITLDTLVWETTSSDTAVNNVRMDSVKFFEFGQRADLNAFLGKMAPDSIDQLHFFTNRLLISITRDSLDFDKINALLFSELKRKGIDINYRLVHRSGRDAEDSLLEVGKRPLPFKAISRSTFLPTGQSLEMHFENTALTILRRSSVEILTSLLFLGIIAFAFYYLYQTIKNQKEIAEIKQDLIANITHEFKTPIATTLSAIEGIENFNPENDAAKTMRYLGISKSQMHKLNQMVEKLLETATLDTDQLILKKEPIESEALLRQLAMKFQTLAPEKKIELILPSHCKTIEADPFHFENVLSNLLDNAVKYGGNEIRICLDQNGLNKIRVHDDGGSISPEQKERVFEQFYRIPKGDLHDVKGFGIGLYYVKKILEKHGGKIELETGKKSTTFITYWP</sequence>
<reference evidence="6 7" key="1">
    <citation type="submission" date="2021-03" db="EMBL/GenBank/DDBJ databases">
        <title>novel species isolated from a fishpond in China.</title>
        <authorList>
            <person name="Lu H."/>
            <person name="Cai Z."/>
        </authorList>
    </citation>
    <scope>NUCLEOTIDE SEQUENCE [LARGE SCALE GENOMIC DNA]</scope>
    <source>
        <strain evidence="6 7">JCM 31546</strain>
    </source>
</reference>
<dbReference type="RefSeq" id="WP_206571103.1">
    <property type="nucleotide sequence ID" value="NZ_JAFKCW010000005.1"/>
</dbReference>
<dbReference type="CDD" id="cd00075">
    <property type="entry name" value="HATPase"/>
    <property type="match status" value="1"/>
</dbReference>
<dbReference type="SMART" id="SM00388">
    <property type="entry name" value="HisKA"/>
    <property type="match status" value="1"/>
</dbReference>
<dbReference type="PANTHER" id="PTHR43547:SF2">
    <property type="entry name" value="HYBRID SIGNAL TRANSDUCTION HISTIDINE KINASE C"/>
    <property type="match status" value="1"/>
</dbReference>
<dbReference type="SMART" id="SM00387">
    <property type="entry name" value="HATPase_c"/>
    <property type="match status" value="1"/>
</dbReference>
<dbReference type="PROSITE" id="PS50109">
    <property type="entry name" value="HIS_KIN"/>
    <property type="match status" value="1"/>
</dbReference>
<dbReference type="Pfam" id="PF02518">
    <property type="entry name" value="HATPase_c"/>
    <property type="match status" value="1"/>
</dbReference>
<evidence type="ECO:0000256" key="2">
    <source>
        <dbReference type="ARBA" id="ARBA00012438"/>
    </source>
</evidence>
<dbReference type="InterPro" id="IPR003594">
    <property type="entry name" value="HATPase_dom"/>
</dbReference>
<keyword evidence="4" id="KW-1133">Transmembrane helix</keyword>
<dbReference type="InterPro" id="IPR005467">
    <property type="entry name" value="His_kinase_dom"/>
</dbReference>
<accession>A0ABS3BUX8</accession>
<evidence type="ECO:0000256" key="4">
    <source>
        <dbReference type="SAM" id="Phobius"/>
    </source>
</evidence>
<keyword evidence="3" id="KW-0597">Phosphoprotein</keyword>
<dbReference type="Pfam" id="PF00512">
    <property type="entry name" value="HisKA"/>
    <property type="match status" value="1"/>
</dbReference>
<dbReference type="InterPro" id="IPR036097">
    <property type="entry name" value="HisK_dim/P_sf"/>
</dbReference>
<comment type="catalytic activity">
    <reaction evidence="1">
        <text>ATP + protein L-histidine = ADP + protein N-phospho-L-histidine.</text>
        <dbReference type="EC" id="2.7.13.3"/>
    </reaction>
</comment>
<dbReference type="PANTHER" id="PTHR43547">
    <property type="entry name" value="TWO-COMPONENT HISTIDINE KINASE"/>
    <property type="match status" value="1"/>
</dbReference>